<dbReference type="CDD" id="cd06127">
    <property type="entry name" value="DEDDh"/>
    <property type="match status" value="1"/>
</dbReference>
<protein>
    <recommendedName>
        <fullName evidence="1">DNA-directed DNA polymerase</fullName>
        <ecNumber evidence="1">2.7.7.7</ecNumber>
    </recommendedName>
</protein>
<reference evidence="4 5" key="1">
    <citation type="submission" date="2014-11" db="EMBL/GenBank/DDBJ databases">
        <authorList>
            <person name="Diene M.Seydina."/>
        </authorList>
    </citation>
    <scope>NUCLEOTIDE SEQUENCE [LARGE SCALE GENOMIC DNA]</scope>
    <source>
        <strain evidence="4 5">Neisseria meningitidis CHUV</strain>
    </source>
</reference>
<evidence type="ECO:0000256" key="1">
    <source>
        <dbReference type="ARBA" id="ARBA00012417"/>
    </source>
</evidence>
<sequence>MLFEFKENKMIVASRWPLLEKVFLRFGMPVAVVDLESTGGNLYEDRVTEVALVKFEQGRVVRHEWLVNPQKPIPQFVAGLTGISDGMVADAPVFAEIAGELFSVLKGCVLVAHNSRFDYTFLKHEFHRAGIGFSSPALCSVQLSRCLYPQFYKHSLDSIIERLGIVVEDRHRAMADVSALCDYLEYSLSEHGVEEWIRQCFRLMNPKPLPAALPERLREQLYGLPDGMGVLACFDGGGKVNYIGTFERVYSEVSALLDSGKAPFDWCNTEEVRFFPALGRLHAHKVKAELVRHYGVDCYVSAKNLLKTFTTVRFEKGSDGILNAKTADLKNGVTDNPPTGLFANKKAARRALSSWAETYGLCPAAAGILPDGYAEDEPCPVYVSGRCDKACGRSDEQVLAFAHKLPILDWGKMHEVEITETDPLTGEKVVLHGMGGALEMGDGLWYFDKDLPDAFKAKFKTDRKNIKEIG</sequence>
<keyword evidence="4" id="KW-0808">Transferase</keyword>
<dbReference type="SUPFAM" id="SSF53098">
    <property type="entry name" value="Ribonuclease H-like"/>
    <property type="match status" value="1"/>
</dbReference>
<comment type="catalytic activity">
    <reaction evidence="2">
        <text>DNA(n) + a 2'-deoxyribonucleoside 5'-triphosphate = DNA(n+1) + diphosphate</text>
        <dbReference type="Rhea" id="RHEA:22508"/>
        <dbReference type="Rhea" id="RHEA-COMP:17339"/>
        <dbReference type="Rhea" id="RHEA-COMP:17340"/>
        <dbReference type="ChEBI" id="CHEBI:33019"/>
        <dbReference type="ChEBI" id="CHEBI:61560"/>
        <dbReference type="ChEBI" id="CHEBI:173112"/>
        <dbReference type="EC" id="2.7.7.7"/>
    </reaction>
</comment>
<dbReference type="InterPro" id="IPR013520">
    <property type="entry name" value="Ribonucl_H"/>
</dbReference>
<dbReference type="GO" id="GO:0005829">
    <property type="term" value="C:cytosol"/>
    <property type="evidence" value="ECO:0007669"/>
    <property type="project" value="TreeGrafter"/>
</dbReference>
<dbReference type="NCBIfam" id="TIGR00573">
    <property type="entry name" value="dnaq"/>
    <property type="match status" value="1"/>
</dbReference>
<dbReference type="InterPro" id="IPR036397">
    <property type="entry name" value="RNaseH_sf"/>
</dbReference>
<dbReference type="EC" id="2.7.7.7" evidence="1"/>
<dbReference type="FunFam" id="3.30.420.10:FF:000206">
    <property type="entry name" value="Exonuclease, DNA polymerase III, epsilon subunit family"/>
    <property type="match status" value="1"/>
</dbReference>
<dbReference type="InterPro" id="IPR012337">
    <property type="entry name" value="RNaseH-like_sf"/>
</dbReference>
<evidence type="ECO:0000313" key="4">
    <source>
        <dbReference type="EMBL" id="CRZ00314.1"/>
    </source>
</evidence>
<name>A0A0H5QEE1_NEIMI</name>
<evidence type="ECO:0000313" key="5">
    <source>
        <dbReference type="Proteomes" id="UP000182715"/>
    </source>
</evidence>
<accession>A0A0H5QEE1</accession>
<dbReference type="AlphaFoldDB" id="A0A0H5QEE1"/>
<dbReference type="Gene3D" id="3.30.420.10">
    <property type="entry name" value="Ribonuclease H-like superfamily/Ribonuclease H"/>
    <property type="match status" value="1"/>
</dbReference>
<evidence type="ECO:0000256" key="2">
    <source>
        <dbReference type="ARBA" id="ARBA00049244"/>
    </source>
</evidence>
<evidence type="ECO:0000259" key="3">
    <source>
        <dbReference type="SMART" id="SM00479"/>
    </source>
</evidence>
<dbReference type="PANTHER" id="PTHR30231">
    <property type="entry name" value="DNA POLYMERASE III SUBUNIT EPSILON"/>
    <property type="match status" value="1"/>
</dbReference>
<organism evidence="4 5">
    <name type="scientific">Neisseria meningitidis serogroup B</name>
    <dbReference type="NCBI Taxonomy" id="491"/>
    <lineage>
        <taxon>Bacteria</taxon>
        <taxon>Pseudomonadati</taxon>
        <taxon>Pseudomonadota</taxon>
        <taxon>Betaproteobacteria</taxon>
        <taxon>Neisseriales</taxon>
        <taxon>Neisseriaceae</taxon>
        <taxon>Neisseria</taxon>
    </lineage>
</organism>
<dbReference type="SMART" id="SM00479">
    <property type="entry name" value="EXOIII"/>
    <property type="match status" value="1"/>
</dbReference>
<dbReference type="Pfam" id="PF00929">
    <property type="entry name" value="RNase_T"/>
    <property type="match status" value="1"/>
</dbReference>
<dbReference type="GO" id="GO:0045004">
    <property type="term" value="P:DNA replication proofreading"/>
    <property type="evidence" value="ECO:0007669"/>
    <property type="project" value="TreeGrafter"/>
</dbReference>
<dbReference type="Proteomes" id="UP000182715">
    <property type="component" value="Unassembled WGS sequence"/>
</dbReference>
<dbReference type="GO" id="GO:0003887">
    <property type="term" value="F:DNA-directed DNA polymerase activity"/>
    <property type="evidence" value="ECO:0007669"/>
    <property type="project" value="UniProtKB-EC"/>
</dbReference>
<dbReference type="GO" id="GO:0008408">
    <property type="term" value="F:3'-5' exonuclease activity"/>
    <property type="evidence" value="ECO:0007669"/>
    <property type="project" value="TreeGrafter"/>
</dbReference>
<dbReference type="PANTHER" id="PTHR30231:SF37">
    <property type="entry name" value="EXODEOXYRIBONUCLEASE 10"/>
    <property type="match status" value="1"/>
</dbReference>
<proteinExistence type="predicted"/>
<feature type="domain" description="Exonuclease" evidence="3">
    <location>
        <begin position="29"/>
        <end position="193"/>
    </location>
</feature>
<dbReference type="GO" id="GO:0003677">
    <property type="term" value="F:DNA binding"/>
    <property type="evidence" value="ECO:0007669"/>
    <property type="project" value="InterPro"/>
</dbReference>
<keyword evidence="4" id="KW-0548">Nucleotidyltransferase</keyword>
<dbReference type="EMBL" id="CVTF01000131">
    <property type="protein sequence ID" value="CRZ00314.1"/>
    <property type="molecule type" value="Genomic_DNA"/>
</dbReference>
<dbReference type="InterPro" id="IPR006054">
    <property type="entry name" value="DnaQ"/>
</dbReference>